<reference evidence="10" key="1">
    <citation type="submission" date="2016-10" db="EMBL/GenBank/DDBJ databases">
        <authorList>
            <person name="Varghese N."/>
            <person name="Submissions S."/>
        </authorList>
    </citation>
    <scope>NUCLEOTIDE SEQUENCE [LARGE SCALE GENOMIC DNA]</scope>
    <source>
        <strain evidence="10">DSM 9990</strain>
    </source>
</reference>
<dbReference type="CDD" id="cd12107">
    <property type="entry name" value="Hemerythrin"/>
    <property type="match status" value="1"/>
</dbReference>
<dbReference type="PANTHER" id="PTHR43531:SF11">
    <property type="entry name" value="METHYL-ACCEPTING CHEMOTAXIS PROTEIN 3"/>
    <property type="match status" value="1"/>
</dbReference>
<dbReference type="RefSeq" id="WP_093393662.1">
    <property type="nucleotide sequence ID" value="NZ_FOUU01000002.1"/>
</dbReference>
<name>A0A1I4S7U2_9BACT</name>
<evidence type="ECO:0000256" key="7">
    <source>
        <dbReference type="SAM" id="Phobius"/>
    </source>
</evidence>
<evidence type="ECO:0000313" key="10">
    <source>
        <dbReference type="Proteomes" id="UP000199611"/>
    </source>
</evidence>
<dbReference type="Gene3D" id="1.10.287.950">
    <property type="entry name" value="Methyl-accepting chemotaxis protein"/>
    <property type="match status" value="1"/>
</dbReference>
<keyword evidence="7" id="KW-0812">Transmembrane</keyword>
<dbReference type="PROSITE" id="PS50111">
    <property type="entry name" value="CHEMOTAXIS_TRANSDUC_2"/>
    <property type="match status" value="1"/>
</dbReference>
<keyword evidence="4" id="KW-0408">Iron</keyword>
<dbReference type="OrthoDB" id="9774644at2"/>
<dbReference type="NCBIfam" id="TIGR02481">
    <property type="entry name" value="hemeryth_dom"/>
    <property type="match status" value="1"/>
</dbReference>
<organism evidence="9 10">
    <name type="scientific">Thermodesulforhabdus norvegica</name>
    <dbReference type="NCBI Taxonomy" id="39841"/>
    <lineage>
        <taxon>Bacteria</taxon>
        <taxon>Pseudomonadati</taxon>
        <taxon>Thermodesulfobacteriota</taxon>
        <taxon>Syntrophobacteria</taxon>
        <taxon>Syntrophobacterales</taxon>
        <taxon>Thermodesulforhabdaceae</taxon>
        <taxon>Thermodesulforhabdus</taxon>
    </lineage>
</organism>
<dbReference type="InterPro" id="IPR004089">
    <property type="entry name" value="MCPsignal_dom"/>
</dbReference>
<dbReference type="Pfam" id="PF00015">
    <property type="entry name" value="MCPsignal"/>
    <property type="match status" value="1"/>
</dbReference>
<dbReference type="GO" id="GO:0046872">
    <property type="term" value="F:metal ion binding"/>
    <property type="evidence" value="ECO:0007669"/>
    <property type="project" value="UniProtKB-KW"/>
</dbReference>
<dbReference type="Pfam" id="PF08376">
    <property type="entry name" value="NIT"/>
    <property type="match status" value="1"/>
</dbReference>
<evidence type="ECO:0000256" key="6">
    <source>
        <dbReference type="PROSITE-ProRule" id="PRU00284"/>
    </source>
</evidence>
<comment type="similarity">
    <text evidence="1">Belongs to the hemerythrin family.</text>
</comment>
<gene>
    <name evidence="9" type="ORF">SAMN05660836_00801</name>
</gene>
<evidence type="ECO:0000256" key="5">
    <source>
        <dbReference type="ARBA" id="ARBA00029447"/>
    </source>
</evidence>
<keyword evidence="6" id="KW-0807">Transducer</keyword>
<keyword evidence="3" id="KW-0479">Metal-binding</keyword>
<dbReference type="SMART" id="SM00283">
    <property type="entry name" value="MA"/>
    <property type="match status" value="1"/>
</dbReference>
<feature type="transmembrane region" description="Helical" evidence="7">
    <location>
        <begin position="297"/>
        <end position="320"/>
    </location>
</feature>
<dbReference type="Proteomes" id="UP000199611">
    <property type="component" value="Unassembled WGS sequence"/>
</dbReference>
<dbReference type="InterPro" id="IPR012827">
    <property type="entry name" value="Hemerythrin_metal-bd"/>
</dbReference>
<sequence length="781" mass="86253">MKKLTLSQRMILFIVAFVAVVAFFASHVIISAFRDYRIAGQMHTNLILMSRLSDVLTSLQRERGLSSAFLGGGVEVSEVREAREVTDRSLQELYPVLRASTIPEKDKDDFLRVLQMLGDVRNRVDNRGLTEEIFSDYTKMIEAALLLDKAVANAKTTKGVGKRMATFVILETSKEHLGRLRGMASYLVASKKQADEKQREDLIKAWAIFQGGLSSPALVLPADLERRLSELPLSPTWQKGAKYFGDIISGGHLYLSTEEVFKTYSDMISDINGIISDLNSSLMKYTMSIKSEARRSLMLNSLTALLLVGIIVIGALLTLISTRRQLRRTVTTLESATVRVDQASKEISEVGTVLSEGTSRQAASIEETAAAIEELSSMAAQNSEHTKRANELVAQTAQAVNEASLSMKKLIEAMDGITRASEETVKIVKTIDEIAFQTNLLALNAAVEAARAGEAGAGFAVVADEVRSLAMRSAEAARTTSELIENTLKRIREGGSIVEAVSEGFGRIEDNTQKVQNIIDEISATSAEQADGIAQINRAVSDIDTVVQNTAAQAEELAASSGDLVSQVSALAAELEALKKLIYGDRASGLVSQEDKTSGETYEPRKPVHTQYVFRKSGGGLKKALPKTQGESARVRPQQGKIRPLIEWTDDFSVGVHEIDEQHKRLVSMLNRLNEAMKLGRGKQVVDQILFNLGDYVQRHFATEEAYMEAVNYPELERHKDIHRRLTAKVKDYMERYEKGEPGLALELLDFLTGWLKNHILQTDKAYSSYVRDVKIDRALF</sequence>
<accession>A0A1I4S7U2</accession>
<evidence type="ECO:0000313" key="9">
    <source>
        <dbReference type="EMBL" id="SFM60354.1"/>
    </source>
</evidence>
<dbReference type="Gene3D" id="1.20.120.50">
    <property type="entry name" value="Hemerythrin-like"/>
    <property type="match status" value="1"/>
</dbReference>
<keyword evidence="10" id="KW-1185">Reference proteome</keyword>
<dbReference type="GO" id="GO:0006935">
    <property type="term" value="P:chemotaxis"/>
    <property type="evidence" value="ECO:0007669"/>
    <property type="project" value="UniProtKB-KW"/>
</dbReference>
<dbReference type="AlphaFoldDB" id="A0A1I4S7U2"/>
<dbReference type="STRING" id="39841.SAMN05660836_00801"/>
<dbReference type="SUPFAM" id="SSF58104">
    <property type="entry name" value="Methyl-accepting chemotaxis protein (MCP) signaling domain"/>
    <property type="match status" value="1"/>
</dbReference>
<dbReference type="PROSITE" id="PS00550">
    <property type="entry name" value="HEMERYTHRINS"/>
    <property type="match status" value="1"/>
</dbReference>
<keyword evidence="7" id="KW-1133">Transmembrane helix</keyword>
<evidence type="ECO:0000256" key="4">
    <source>
        <dbReference type="ARBA" id="ARBA00023004"/>
    </source>
</evidence>
<feature type="transmembrane region" description="Helical" evidence="7">
    <location>
        <begin position="12"/>
        <end position="33"/>
    </location>
</feature>
<dbReference type="GO" id="GO:0016020">
    <property type="term" value="C:membrane"/>
    <property type="evidence" value="ECO:0007669"/>
    <property type="project" value="InterPro"/>
</dbReference>
<dbReference type="Pfam" id="PF01814">
    <property type="entry name" value="Hemerythrin"/>
    <property type="match status" value="1"/>
</dbReference>
<dbReference type="NCBIfam" id="NF033749">
    <property type="entry name" value="bact_hemeryth"/>
    <property type="match status" value="1"/>
</dbReference>
<keyword evidence="2" id="KW-0145">Chemotaxis</keyword>
<feature type="domain" description="Methyl-accepting transducer" evidence="8">
    <location>
        <begin position="336"/>
        <end position="565"/>
    </location>
</feature>
<dbReference type="PANTHER" id="PTHR43531">
    <property type="entry name" value="PROTEIN ICFG"/>
    <property type="match status" value="1"/>
</dbReference>
<dbReference type="InterPro" id="IPR035938">
    <property type="entry name" value="Hemerythrin-like_sf"/>
</dbReference>
<dbReference type="SUPFAM" id="SSF47188">
    <property type="entry name" value="Hemerythrin-like"/>
    <property type="match status" value="1"/>
</dbReference>
<proteinExistence type="inferred from homology"/>
<evidence type="ECO:0000256" key="2">
    <source>
        <dbReference type="ARBA" id="ARBA00022500"/>
    </source>
</evidence>
<dbReference type="EMBL" id="FOUU01000002">
    <property type="protein sequence ID" value="SFM60354.1"/>
    <property type="molecule type" value="Genomic_DNA"/>
</dbReference>
<dbReference type="InterPro" id="IPR016131">
    <property type="entry name" value="Haemerythrin_Fe_BS"/>
</dbReference>
<evidence type="ECO:0000256" key="1">
    <source>
        <dbReference type="ARBA" id="ARBA00010587"/>
    </source>
</evidence>
<dbReference type="GO" id="GO:0007165">
    <property type="term" value="P:signal transduction"/>
    <property type="evidence" value="ECO:0007669"/>
    <property type="project" value="UniProtKB-KW"/>
</dbReference>
<dbReference type="InterPro" id="IPR013587">
    <property type="entry name" value="Nitrate/nitrite_sensing"/>
</dbReference>
<evidence type="ECO:0000256" key="3">
    <source>
        <dbReference type="ARBA" id="ARBA00022723"/>
    </source>
</evidence>
<dbReference type="InterPro" id="IPR012312">
    <property type="entry name" value="Hemerythrin-like"/>
</dbReference>
<protein>
    <submittedName>
        <fullName evidence="9">Hemerythrin HHE cation binding domain-containing protein</fullName>
    </submittedName>
</protein>
<comment type="similarity">
    <text evidence="5">Belongs to the methyl-accepting chemotaxis (MCP) protein family.</text>
</comment>
<evidence type="ECO:0000259" key="8">
    <source>
        <dbReference type="PROSITE" id="PS50111"/>
    </source>
</evidence>
<keyword evidence="7" id="KW-0472">Membrane</keyword>
<dbReference type="InterPro" id="IPR051310">
    <property type="entry name" value="MCP_chemotaxis"/>
</dbReference>